<dbReference type="RefSeq" id="WP_072672958.1">
    <property type="nucleotide sequence ID" value="NZ_FRDF01000002.1"/>
</dbReference>
<proteinExistence type="predicted"/>
<evidence type="ECO:0000313" key="2">
    <source>
        <dbReference type="EMBL" id="SHN49570.1"/>
    </source>
</evidence>
<organism evidence="2 3">
    <name type="scientific">Erythrobacter sanguineus</name>
    <dbReference type="NCBI Taxonomy" id="198312"/>
    <lineage>
        <taxon>Bacteria</taxon>
        <taxon>Pseudomonadati</taxon>
        <taxon>Pseudomonadota</taxon>
        <taxon>Alphaproteobacteria</taxon>
        <taxon>Sphingomonadales</taxon>
        <taxon>Erythrobacteraceae</taxon>
        <taxon>Erythrobacter/Porphyrobacter group</taxon>
        <taxon>Erythrobacter</taxon>
    </lineage>
</organism>
<dbReference type="InterPro" id="IPR032710">
    <property type="entry name" value="NTF2-like_dom_sf"/>
</dbReference>
<reference evidence="3" key="1">
    <citation type="submission" date="2016-12" db="EMBL/GenBank/DDBJ databases">
        <authorList>
            <person name="Varghese N."/>
            <person name="Submissions S."/>
        </authorList>
    </citation>
    <scope>NUCLEOTIDE SEQUENCE [LARGE SCALE GENOMIC DNA]</scope>
    <source>
        <strain evidence="3">DSM 11032</strain>
    </source>
</reference>
<dbReference type="EMBL" id="FRDF01000002">
    <property type="protein sequence ID" value="SHN49570.1"/>
    <property type="molecule type" value="Genomic_DNA"/>
</dbReference>
<name>A0A1M7RTQ1_9SPHN</name>
<protein>
    <recommendedName>
        <fullName evidence="1">DUF4440 domain-containing protein</fullName>
    </recommendedName>
</protein>
<keyword evidence="3" id="KW-1185">Reference proteome</keyword>
<dbReference type="Proteomes" id="UP000184391">
    <property type="component" value="Unassembled WGS sequence"/>
</dbReference>
<dbReference type="STRING" id="198312.SAMN02745193_00363"/>
<dbReference type="OrthoDB" id="7564479at2"/>
<dbReference type="AlphaFoldDB" id="A0A1M7RTQ1"/>
<accession>A0A1M7RTQ1</accession>
<dbReference type="Pfam" id="PF14534">
    <property type="entry name" value="DUF4440"/>
    <property type="match status" value="1"/>
</dbReference>
<feature type="domain" description="DUF4440" evidence="1">
    <location>
        <begin position="8"/>
        <end position="116"/>
    </location>
</feature>
<sequence length="141" mass="15478">MSDTAAEVEALELRLMRAWLAGDAKDAKKLLARDFVAMIGTLPPQLLDRPSFAAGIERGFGCTRFAFHEVFVRQHGKSAWFVAGCELELRLGATPWVGPFLVTGLWRKGAIGGWKLAERSLARIDPGENLAGAVSKLQLWK</sequence>
<evidence type="ECO:0000259" key="1">
    <source>
        <dbReference type="Pfam" id="PF14534"/>
    </source>
</evidence>
<dbReference type="InterPro" id="IPR027843">
    <property type="entry name" value="DUF4440"/>
</dbReference>
<gene>
    <name evidence="2" type="ORF">SAMN02745193_00363</name>
</gene>
<evidence type="ECO:0000313" key="3">
    <source>
        <dbReference type="Proteomes" id="UP000184391"/>
    </source>
</evidence>
<dbReference type="SUPFAM" id="SSF54427">
    <property type="entry name" value="NTF2-like"/>
    <property type="match status" value="1"/>
</dbReference>
<dbReference type="Gene3D" id="3.10.450.50">
    <property type="match status" value="1"/>
</dbReference>